<reference evidence="1 2" key="1">
    <citation type="submission" date="2019-12" db="EMBL/GenBank/DDBJ databases">
        <title>Isolation and characterization of three novel carbon monoxide-oxidizing members of Halobacteria from salione crusts and soils.</title>
        <authorList>
            <person name="Myers M.R."/>
            <person name="King G.M."/>
        </authorList>
    </citation>
    <scope>NUCLEOTIDE SEQUENCE [LARGE SCALE GENOMIC DNA]</scope>
    <source>
        <strain evidence="1 2">WSH3</strain>
    </source>
</reference>
<dbReference type="AlphaFoldDB" id="A0A6B0SXB5"/>
<dbReference type="EMBL" id="WUUT01000001">
    <property type="protein sequence ID" value="MXR50348.1"/>
    <property type="molecule type" value="Genomic_DNA"/>
</dbReference>
<organism evidence="1 2">
    <name type="scientific">Halovenus carboxidivorans</name>
    <dbReference type="NCBI Taxonomy" id="2692199"/>
    <lineage>
        <taxon>Archaea</taxon>
        <taxon>Methanobacteriati</taxon>
        <taxon>Methanobacteriota</taxon>
        <taxon>Stenosarchaea group</taxon>
        <taxon>Halobacteria</taxon>
        <taxon>Halobacteriales</taxon>
        <taxon>Haloarculaceae</taxon>
        <taxon>Halovenus</taxon>
    </lineage>
</organism>
<evidence type="ECO:0000313" key="1">
    <source>
        <dbReference type="EMBL" id="MXR50348.1"/>
    </source>
</evidence>
<proteinExistence type="predicted"/>
<comment type="caution">
    <text evidence="1">The sequence shown here is derived from an EMBL/GenBank/DDBJ whole genome shotgun (WGS) entry which is preliminary data.</text>
</comment>
<accession>A0A6B0SXB5</accession>
<name>A0A6B0SXB5_9EURY</name>
<keyword evidence="2" id="KW-1185">Reference proteome</keyword>
<dbReference type="RefSeq" id="WP_159762486.1">
    <property type="nucleotide sequence ID" value="NZ_WUUT01000001.1"/>
</dbReference>
<dbReference type="Proteomes" id="UP000466535">
    <property type="component" value="Unassembled WGS sequence"/>
</dbReference>
<protein>
    <submittedName>
        <fullName evidence="1">Uncharacterized protein</fullName>
    </submittedName>
</protein>
<gene>
    <name evidence="1" type="ORF">GRX03_01820</name>
</gene>
<evidence type="ECO:0000313" key="2">
    <source>
        <dbReference type="Proteomes" id="UP000466535"/>
    </source>
</evidence>
<dbReference type="OrthoDB" id="350857at2157"/>
<sequence length="111" mass="12352">MRVSNYRLTDSVAGFEEGDVLDVTARFGDWHAYSLKLEQSPSSPTSRTVVVTDSEAGFSESDVLDETARIGDWHEYDLKFDPESRHESHSGRVVLSMDELKTVAEPVDTSA</sequence>